<organism evidence="11 12">
    <name type="scientific">Cardamine amara subsp. amara</name>
    <dbReference type="NCBI Taxonomy" id="228776"/>
    <lineage>
        <taxon>Eukaryota</taxon>
        <taxon>Viridiplantae</taxon>
        <taxon>Streptophyta</taxon>
        <taxon>Embryophyta</taxon>
        <taxon>Tracheophyta</taxon>
        <taxon>Spermatophyta</taxon>
        <taxon>Magnoliopsida</taxon>
        <taxon>eudicotyledons</taxon>
        <taxon>Gunneridae</taxon>
        <taxon>Pentapetalae</taxon>
        <taxon>rosids</taxon>
        <taxon>malvids</taxon>
        <taxon>Brassicales</taxon>
        <taxon>Brassicaceae</taxon>
        <taxon>Cardamineae</taxon>
        <taxon>Cardamine</taxon>
    </lineage>
</organism>
<dbReference type="InterPro" id="IPR050224">
    <property type="entry name" value="TALE_homeobox"/>
</dbReference>
<dbReference type="CDD" id="cd00086">
    <property type="entry name" value="homeodomain"/>
    <property type="match status" value="1"/>
</dbReference>
<comment type="similarity">
    <text evidence="2">Belongs to the TALE/BELL homeobox family.</text>
</comment>
<accession>A0ABD0ZIP1</accession>
<comment type="caution">
    <text evidence="11">The sequence shown here is derived from an EMBL/GenBank/DDBJ whole genome shotgun (WGS) entry which is preliminary data.</text>
</comment>
<dbReference type="GO" id="GO:0005634">
    <property type="term" value="C:nucleus"/>
    <property type="evidence" value="ECO:0007669"/>
    <property type="project" value="UniProtKB-SubCell"/>
</dbReference>
<dbReference type="EMBL" id="JBANAX010000860">
    <property type="protein sequence ID" value="KAL1191054.1"/>
    <property type="molecule type" value="Genomic_DNA"/>
</dbReference>
<evidence type="ECO:0000256" key="7">
    <source>
        <dbReference type="ARBA" id="ARBA00023242"/>
    </source>
</evidence>
<dbReference type="AlphaFoldDB" id="A0ABD0ZIP1"/>
<dbReference type="InterPro" id="IPR009057">
    <property type="entry name" value="Homeodomain-like_sf"/>
</dbReference>
<dbReference type="InterPro" id="IPR001356">
    <property type="entry name" value="HD"/>
</dbReference>
<evidence type="ECO:0000256" key="1">
    <source>
        <dbReference type="ARBA" id="ARBA00004123"/>
    </source>
</evidence>
<dbReference type="SMART" id="SM00574">
    <property type="entry name" value="POX"/>
    <property type="match status" value="1"/>
</dbReference>
<dbReference type="GO" id="GO:0003677">
    <property type="term" value="F:DNA binding"/>
    <property type="evidence" value="ECO:0007669"/>
    <property type="project" value="UniProtKB-UniRule"/>
</dbReference>
<keyword evidence="5 8" id="KW-0371">Homeobox</keyword>
<keyword evidence="3" id="KW-0805">Transcription regulation</keyword>
<dbReference type="Pfam" id="PF05920">
    <property type="entry name" value="Homeobox_KN"/>
    <property type="match status" value="1"/>
</dbReference>
<evidence type="ECO:0000256" key="9">
    <source>
        <dbReference type="SAM" id="MobiDB-lite"/>
    </source>
</evidence>
<dbReference type="SUPFAM" id="SSF46689">
    <property type="entry name" value="Homeodomain-like"/>
    <property type="match status" value="1"/>
</dbReference>
<dbReference type="Gene3D" id="1.10.10.60">
    <property type="entry name" value="Homeodomain-like"/>
    <property type="match status" value="1"/>
</dbReference>
<dbReference type="InterPro" id="IPR006563">
    <property type="entry name" value="POX_dom"/>
</dbReference>
<sequence>MDMIKPELHVVQQTRRNKFRVEQMNDFSNTWDHHHHHQNMIRTSNSLGLVGTLQNQVPVPVQTDAYEDCTTTIRNNRQSSSDWRSIDLSQPSSMYDPSINVGDVFSNQFNSRSQTLDRPLYVGRDTIAQSSMTSRSEVSCLEDNQKGFVTVLGQNKLQNEVTVACSKRNYDQGSSSGSYRGEPVCLPSLHNASQWNHGPSYEKQLNYTATSSHTNTKGFSLSLSSDIPKLPPFGDRGNEAGPSIVDCRKHFGPLGPFTGYASILKSSRFLEPAQKVLEEFCISYGSKKISGCESTSMDNDDSSRMLSTTNRVVDGFSSSSEPLEPKNRLKRAKLLFLLEEVSKRYKLYNHQLQKVVSSFDAVAGLSSATPYISLALKQISRSFNALRTAISEHLKHISSQQYSSGSDNNRIQKQQRYLIEPQQHNIWRPQRGLPEGAVTVLRTWLFDHFLHPYPTDSDKQMLATQTGLSRNQVSNWFINARVRIWKPMVEEIHMLETKSIKNADMEPPSNRPNIVSSSSHEQTLMDLTGTKRSRLESLYDSDMDRMRLGNVSLTLGLRHDVDNVIQTQTQDHQFGTGSQMFHDFVG</sequence>
<keyword evidence="7 8" id="KW-0539">Nucleus</keyword>
<reference evidence="11 12" key="1">
    <citation type="submission" date="2024-04" db="EMBL/GenBank/DDBJ databases">
        <title>Genome assembly C_amara_ONT_v2.</title>
        <authorList>
            <person name="Yant L."/>
            <person name="Moore C."/>
            <person name="Slenker M."/>
        </authorList>
    </citation>
    <scope>NUCLEOTIDE SEQUENCE [LARGE SCALE GENOMIC DNA]</scope>
    <source>
        <tissue evidence="11">Leaf</tissue>
    </source>
</reference>
<dbReference type="SMART" id="SM00389">
    <property type="entry name" value="HOX"/>
    <property type="match status" value="1"/>
</dbReference>
<comment type="subcellular location">
    <subcellularLocation>
        <location evidence="1 8">Nucleus</location>
    </subcellularLocation>
</comment>
<evidence type="ECO:0000256" key="4">
    <source>
        <dbReference type="ARBA" id="ARBA00023125"/>
    </source>
</evidence>
<keyword evidence="12" id="KW-1185">Reference proteome</keyword>
<feature type="region of interest" description="Disordered" evidence="9">
    <location>
        <begin position="502"/>
        <end position="522"/>
    </location>
</feature>
<proteinExistence type="inferred from homology"/>
<evidence type="ECO:0000256" key="6">
    <source>
        <dbReference type="ARBA" id="ARBA00023163"/>
    </source>
</evidence>
<feature type="compositionally biased region" description="Polar residues" evidence="9">
    <location>
        <begin position="511"/>
        <end position="522"/>
    </location>
</feature>
<dbReference type="Proteomes" id="UP001558713">
    <property type="component" value="Unassembled WGS sequence"/>
</dbReference>
<dbReference type="PANTHER" id="PTHR11850">
    <property type="entry name" value="HOMEOBOX PROTEIN TRANSCRIPTION FACTORS"/>
    <property type="match status" value="1"/>
</dbReference>
<dbReference type="PROSITE" id="PS50071">
    <property type="entry name" value="HOMEOBOX_2"/>
    <property type="match status" value="1"/>
</dbReference>
<evidence type="ECO:0000259" key="10">
    <source>
        <dbReference type="PROSITE" id="PS50071"/>
    </source>
</evidence>
<evidence type="ECO:0000313" key="12">
    <source>
        <dbReference type="Proteomes" id="UP001558713"/>
    </source>
</evidence>
<keyword evidence="6" id="KW-0804">Transcription</keyword>
<evidence type="ECO:0000256" key="8">
    <source>
        <dbReference type="PROSITE-ProRule" id="PRU00108"/>
    </source>
</evidence>
<feature type="DNA-binding region" description="Homeobox" evidence="8">
    <location>
        <begin position="448"/>
        <end position="488"/>
    </location>
</feature>
<evidence type="ECO:0000256" key="5">
    <source>
        <dbReference type="ARBA" id="ARBA00023155"/>
    </source>
</evidence>
<gene>
    <name evidence="11" type="ORF">V5N11_036013</name>
</gene>
<evidence type="ECO:0000313" key="11">
    <source>
        <dbReference type="EMBL" id="KAL1191054.1"/>
    </source>
</evidence>
<feature type="domain" description="Homeobox" evidence="10">
    <location>
        <begin position="446"/>
        <end position="487"/>
    </location>
</feature>
<protein>
    <submittedName>
        <fullName evidence="11">BEL1-like homeodomain protein 8</fullName>
    </submittedName>
</protein>
<dbReference type="InterPro" id="IPR008422">
    <property type="entry name" value="KN_HD"/>
</dbReference>
<dbReference type="FunFam" id="1.10.10.60:FF:000117">
    <property type="entry name" value="BEL1-like homeodomain protein 9"/>
    <property type="match status" value="1"/>
</dbReference>
<keyword evidence="4 8" id="KW-0238">DNA-binding</keyword>
<evidence type="ECO:0000256" key="2">
    <source>
        <dbReference type="ARBA" id="ARBA00006454"/>
    </source>
</evidence>
<name>A0ABD0ZIP1_CARAN</name>
<evidence type="ECO:0000256" key="3">
    <source>
        <dbReference type="ARBA" id="ARBA00023015"/>
    </source>
</evidence>
<dbReference type="Pfam" id="PF07526">
    <property type="entry name" value="POX"/>
    <property type="match status" value="1"/>
</dbReference>